<gene>
    <name evidence="1" type="ORF">LCGC14_1045860</name>
</gene>
<organism evidence="1">
    <name type="scientific">marine sediment metagenome</name>
    <dbReference type="NCBI Taxonomy" id="412755"/>
    <lineage>
        <taxon>unclassified sequences</taxon>
        <taxon>metagenomes</taxon>
        <taxon>ecological metagenomes</taxon>
    </lineage>
</organism>
<dbReference type="EMBL" id="LAZR01004341">
    <property type="protein sequence ID" value="KKN09501.1"/>
    <property type="molecule type" value="Genomic_DNA"/>
</dbReference>
<accession>A0A0F9Q8F9</accession>
<reference evidence="1" key="1">
    <citation type="journal article" date="2015" name="Nature">
        <title>Complex archaea that bridge the gap between prokaryotes and eukaryotes.</title>
        <authorList>
            <person name="Spang A."/>
            <person name="Saw J.H."/>
            <person name="Jorgensen S.L."/>
            <person name="Zaremba-Niedzwiedzka K."/>
            <person name="Martijn J."/>
            <person name="Lind A.E."/>
            <person name="van Eijk R."/>
            <person name="Schleper C."/>
            <person name="Guy L."/>
            <person name="Ettema T.J."/>
        </authorList>
    </citation>
    <scope>NUCLEOTIDE SEQUENCE</scope>
</reference>
<dbReference type="AlphaFoldDB" id="A0A0F9Q8F9"/>
<evidence type="ECO:0000313" key="1">
    <source>
        <dbReference type="EMBL" id="KKN09501.1"/>
    </source>
</evidence>
<protein>
    <submittedName>
        <fullName evidence="1">Uncharacterized protein</fullName>
    </submittedName>
</protein>
<comment type="caution">
    <text evidence="1">The sequence shown here is derived from an EMBL/GenBank/DDBJ whole genome shotgun (WGS) entry which is preliminary data.</text>
</comment>
<sequence>MARLKLADLPDCWRGVLVELIENESETSSINKC</sequence>
<name>A0A0F9Q8F9_9ZZZZ</name>
<proteinExistence type="predicted"/>